<organism evidence="5 6">
    <name type="scientific">Eisenbergiella porci</name>
    <dbReference type="NCBI Taxonomy" id="2652274"/>
    <lineage>
        <taxon>Bacteria</taxon>
        <taxon>Bacillati</taxon>
        <taxon>Bacillota</taxon>
        <taxon>Clostridia</taxon>
        <taxon>Lachnospirales</taxon>
        <taxon>Lachnospiraceae</taxon>
        <taxon>Eisenbergiella</taxon>
    </lineage>
</organism>
<gene>
    <name evidence="5" type="ORF">FYJ45_25690</name>
</gene>
<evidence type="ECO:0000256" key="2">
    <source>
        <dbReference type="ARBA" id="ARBA00023125"/>
    </source>
</evidence>
<evidence type="ECO:0000256" key="3">
    <source>
        <dbReference type="PROSITE-ProRule" id="PRU01248"/>
    </source>
</evidence>
<dbReference type="InterPro" id="IPR010998">
    <property type="entry name" value="Integrase_recombinase_N"/>
</dbReference>
<accession>A0A6N7W8C2</accession>
<keyword evidence="2 3" id="KW-0238">DNA-binding</keyword>
<comment type="similarity">
    <text evidence="1">Belongs to the 'phage' integrase family.</text>
</comment>
<dbReference type="RefSeq" id="WP_154467943.1">
    <property type="nucleotide sequence ID" value="NZ_VUMI01000067.1"/>
</dbReference>
<keyword evidence="6" id="KW-1185">Reference proteome</keyword>
<dbReference type="GeneID" id="86056401"/>
<sequence length="100" mass="11774">MNTLYSDFIQKHLDILSFRDLAPKTISTYLSYLDEFLNWVEKELSGKILSEVSYEEIRIYLRYLKDGAGCHGTDLLFLKPERCPFQPAELSCHRRDDHCL</sequence>
<evidence type="ECO:0000259" key="4">
    <source>
        <dbReference type="PROSITE" id="PS51900"/>
    </source>
</evidence>
<dbReference type="Pfam" id="PF13495">
    <property type="entry name" value="Phage_int_SAM_4"/>
    <property type="match status" value="1"/>
</dbReference>
<dbReference type="GO" id="GO:0003677">
    <property type="term" value="F:DNA binding"/>
    <property type="evidence" value="ECO:0007669"/>
    <property type="project" value="UniProtKB-UniRule"/>
</dbReference>
<dbReference type="AlphaFoldDB" id="A0A6N7W8C2"/>
<dbReference type="InterPro" id="IPR004107">
    <property type="entry name" value="Integrase_SAM-like_N"/>
</dbReference>
<dbReference type="Gene3D" id="1.10.150.130">
    <property type="match status" value="1"/>
</dbReference>
<evidence type="ECO:0000313" key="5">
    <source>
        <dbReference type="EMBL" id="MSS91496.1"/>
    </source>
</evidence>
<reference evidence="5 6" key="1">
    <citation type="submission" date="2019-08" db="EMBL/GenBank/DDBJ databases">
        <title>In-depth cultivation of the pig gut microbiome towards novel bacterial diversity and tailored functional studies.</title>
        <authorList>
            <person name="Wylensek D."/>
            <person name="Hitch T.C.A."/>
            <person name="Clavel T."/>
        </authorList>
    </citation>
    <scope>NUCLEOTIDE SEQUENCE [LARGE SCALE GENOMIC DNA]</scope>
    <source>
        <strain evidence="5 6">WCA-389-WT-23B</strain>
    </source>
</reference>
<dbReference type="EMBL" id="VUMI01000067">
    <property type="protein sequence ID" value="MSS91496.1"/>
    <property type="molecule type" value="Genomic_DNA"/>
</dbReference>
<feature type="domain" description="Core-binding (CB)" evidence="4">
    <location>
        <begin position="1"/>
        <end position="100"/>
    </location>
</feature>
<evidence type="ECO:0000313" key="6">
    <source>
        <dbReference type="Proteomes" id="UP000436047"/>
    </source>
</evidence>
<comment type="caution">
    <text evidence="5">The sequence shown here is derived from an EMBL/GenBank/DDBJ whole genome shotgun (WGS) entry which is preliminary data.</text>
</comment>
<name>A0A6N7W8C2_9FIRM</name>
<evidence type="ECO:0000256" key="1">
    <source>
        <dbReference type="ARBA" id="ARBA00008857"/>
    </source>
</evidence>
<dbReference type="GO" id="GO:0015074">
    <property type="term" value="P:DNA integration"/>
    <property type="evidence" value="ECO:0007669"/>
    <property type="project" value="InterPro"/>
</dbReference>
<dbReference type="InterPro" id="IPR044068">
    <property type="entry name" value="CB"/>
</dbReference>
<protein>
    <recommendedName>
        <fullName evidence="4">Core-binding (CB) domain-containing protein</fullName>
    </recommendedName>
</protein>
<proteinExistence type="inferred from homology"/>
<dbReference type="PROSITE" id="PS51900">
    <property type="entry name" value="CB"/>
    <property type="match status" value="1"/>
</dbReference>
<dbReference type="Proteomes" id="UP000436047">
    <property type="component" value="Unassembled WGS sequence"/>
</dbReference>